<dbReference type="Pfam" id="PF00753">
    <property type="entry name" value="Lactamase_B"/>
    <property type="match status" value="1"/>
</dbReference>
<dbReference type="PANTHER" id="PTHR11203:SF37">
    <property type="entry name" value="INTEGRATOR COMPLEX SUBUNIT 11"/>
    <property type="match status" value="1"/>
</dbReference>
<dbReference type="Proteomes" id="UP000230251">
    <property type="component" value="Unassembled WGS sequence"/>
</dbReference>
<keyword evidence="1" id="KW-0378">Hydrolase</keyword>
<dbReference type="EMBL" id="PFSI01000037">
    <property type="protein sequence ID" value="PJC24478.1"/>
    <property type="molecule type" value="Genomic_DNA"/>
</dbReference>
<dbReference type="InterPro" id="IPR001279">
    <property type="entry name" value="Metallo-B-lactamas"/>
</dbReference>
<dbReference type="PANTHER" id="PTHR11203">
    <property type="entry name" value="CLEAVAGE AND POLYADENYLATION SPECIFICITY FACTOR FAMILY MEMBER"/>
    <property type="match status" value="1"/>
</dbReference>
<sequence length="449" mass="50393">MKLSFHGGVRGVTGSCFLLETEKSKVLIDCGMHQGERESKEWNFDDFNFDPKAIDAVVVTHAHYDHTGRVPLLVKKGFTGKIFMTAPTKALSEIILEDAVHVMAENAKRNGDEVLFDLTDVTKMLSQTVGINYHTKFSPATGVSAMFHDAGHILGSAFVTIEIENKKFLFSGDIGNQEIPILPETEKIQSADFVIAESTYGNRDHESTDQRKKKLILAITQVINRGGTLIIPAFSIERTQELLYEIDGLVDEGLMLEVPIYLDSPLAIKATEIYRHYKHYLRFDRPILKSPDHDFFTFPRLKETLNVDASKAINDHHGPKIIIAGSGMMTGGRVMHHLKRYLSDKKSGVLIIGYQGEGTLGRKIFNGAKTVDIHGDEIEIHAQISAIGAFSAHADRNKMAHWLVPVEGEIKKVFLVHGDQDVKIDFKKFLQKKIKSEIIIPEFWQVFEL</sequence>
<evidence type="ECO:0008006" key="6">
    <source>
        <dbReference type="Google" id="ProtNLM"/>
    </source>
</evidence>
<dbReference type="Pfam" id="PF07521">
    <property type="entry name" value="RMMBL"/>
    <property type="match status" value="1"/>
</dbReference>
<evidence type="ECO:0000259" key="3">
    <source>
        <dbReference type="SMART" id="SM01027"/>
    </source>
</evidence>
<dbReference type="AlphaFoldDB" id="A0A2M8EP16"/>
<dbReference type="Pfam" id="PF10996">
    <property type="entry name" value="Beta-Casp"/>
    <property type="match status" value="1"/>
</dbReference>
<evidence type="ECO:0000313" key="4">
    <source>
        <dbReference type="EMBL" id="PJC24478.1"/>
    </source>
</evidence>
<dbReference type="InterPro" id="IPR022712">
    <property type="entry name" value="Beta_Casp"/>
</dbReference>
<feature type="domain" description="Metallo-beta-lactamase" evidence="2">
    <location>
        <begin position="13"/>
        <end position="219"/>
    </location>
</feature>
<dbReference type="GO" id="GO:0016787">
    <property type="term" value="F:hydrolase activity"/>
    <property type="evidence" value="ECO:0007669"/>
    <property type="project" value="UniProtKB-KW"/>
</dbReference>
<dbReference type="GO" id="GO:0004521">
    <property type="term" value="F:RNA endonuclease activity"/>
    <property type="evidence" value="ECO:0007669"/>
    <property type="project" value="TreeGrafter"/>
</dbReference>
<dbReference type="Gene3D" id="3.60.15.10">
    <property type="entry name" value="Ribonuclease Z/Hydroxyacylglutathione hydrolase-like"/>
    <property type="match status" value="1"/>
</dbReference>
<dbReference type="InterPro" id="IPR036866">
    <property type="entry name" value="RibonucZ/Hydroxyglut_hydro"/>
</dbReference>
<evidence type="ECO:0000313" key="5">
    <source>
        <dbReference type="Proteomes" id="UP000230251"/>
    </source>
</evidence>
<reference evidence="5" key="1">
    <citation type="submission" date="2017-09" db="EMBL/GenBank/DDBJ databases">
        <title>Depth-based differentiation of microbial function through sediment-hosted aquifers and enrichment of novel symbionts in the deep terrestrial subsurface.</title>
        <authorList>
            <person name="Probst A.J."/>
            <person name="Ladd B."/>
            <person name="Jarett J.K."/>
            <person name="Geller-Mcgrath D.E."/>
            <person name="Sieber C.M.K."/>
            <person name="Emerson J.B."/>
            <person name="Anantharaman K."/>
            <person name="Thomas B.C."/>
            <person name="Malmstrom R."/>
            <person name="Stieglmeier M."/>
            <person name="Klingl A."/>
            <person name="Woyke T."/>
            <person name="Ryan C.M."/>
            <person name="Banfield J.F."/>
        </authorList>
    </citation>
    <scope>NUCLEOTIDE SEQUENCE [LARGE SCALE GENOMIC DNA]</scope>
</reference>
<dbReference type="Gene3D" id="3.40.50.10890">
    <property type="match status" value="1"/>
</dbReference>
<gene>
    <name evidence="4" type="ORF">CO057_02685</name>
</gene>
<evidence type="ECO:0000256" key="1">
    <source>
        <dbReference type="ARBA" id="ARBA00022801"/>
    </source>
</evidence>
<dbReference type="InterPro" id="IPR050698">
    <property type="entry name" value="MBL"/>
</dbReference>
<accession>A0A2M8EP16</accession>
<comment type="caution">
    <text evidence="4">The sequence shown here is derived from an EMBL/GenBank/DDBJ whole genome shotgun (WGS) entry which is preliminary data.</text>
</comment>
<feature type="domain" description="Beta-Casp" evidence="3">
    <location>
        <begin position="239"/>
        <end position="364"/>
    </location>
</feature>
<protein>
    <recommendedName>
        <fullName evidence="6">MBL fold hydrolase</fullName>
    </recommendedName>
</protein>
<proteinExistence type="predicted"/>
<name>A0A2M8EP16_9BACT</name>
<dbReference type="SMART" id="SM01027">
    <property type="entry name" value="Beta-Casp"/>
    <property type="match status" value="1"/>
</dbReference>
<evidence type="ECO:0000259" key="2">
    <source>
        <dbReference type="SMART" id="SM00849"/>
    </source>
</evidence>
<dbReference type="CDD" id="cd16295">
    <property type="entry name" value="TTHA0252-CPSF-like_MBL-fold"/>
    <property type="match status" value="1"/>
</dbReference>
<organism evidence="4 5">
    <name type="scientific">Candidatus Uhrbacteria bacterium CG_4_9_14_0_2_um_filter_41_50</name>
    <dbReference type="NCBI Taxonomy" id="1975031"/>
    <lineage>
        <taxon>Bacteria</taxon>
        <taxon>Candidatus Uhriibacteriota</taxon>
    </lineage>
</organism>
<dbReference type="SUPFAM" id="SSF56281">
    <property type="entry name" value="Metallo-hydrolase/oxidoreductase"/>
    <property type="match status" value="1"/>
</dbReference>
<dbReference type="SMART" id="SM00849">
    <property type="entry name" value="Lactamase_B"/>
    <property type="match status" value="1"/>
</dbReference>
<dbReference type="InterPro" id="IPR011108">
    <property type="entry name" value="RMMBL"/>
</dbReference>